<dbReference type="InterPro" id="IPR013922">
    <property type="entry name" value="Cyclin_PHO80-like"/>
</dbReference>
<dbReference type="PANTHER" id="PTHR15615:SF108">
    <property type="entry name" value="PROTEIN CNPPD1"/>
    <property type="match status" value="1"/>
</dbReference>
<evidence type="ECO:0000256" key="1">
    <source>
        <dbReference type="ARBA" id="ARBA00038508"/>
    </source>
</evidence>
<reference evidence="5" key="1">
    <citation type="submission" date="2011-05" db="EMBL/GenBank/DDBJ databases">
        <authorList>
            <person name="Richards S.R."/>
            <person name="Qu J."/>
            <person name="Jiang H."/>
            <person name="Jhangiani S.N."/>
            <person name="Agravi P."/>
            <person name="Goodspeed R."/>
            <person name="Gross S."/>
            <person name="Mandapat C."/>
            <person name="Jackson L."/>
            <person name="Mathew T."/>
            <person name="Pu L."/>
            <person name="Thornton R."/>
            <person name="Saada N."/>
            <person name="Wilczek-Boney K.B."/>
            <person name="Lee S."/>
            <person name="Kovar C."/>
            <person name="Wu Y."/>
            <person name="Scherer S.E."/>
            <person name="Worley K.C."/>
            <person name="Muzny D.M."/>
            <person name="Gibbs R."/>
        </authorList>
    </citation>
    <scope>NUCLEOTIDE SEQUENCE</scope>
    <source>
        <strain evidence="5">Brora</strain>
    </source>
</reference>
<dbReference type="AlphaFoldDB" id="T1J2H0"/>
<dbReference type="GO" id="GO:0000307">
    <property type="term" value="C:cyclin-dependent protein kinase holoenzyme complex"/>
    <property type="evidence" value="ECO:0007669"/>
    <property type="project" value="TreeGrafter"/>
</dbReference>
<sequence>MQNEAEQFATRFRKTLRTRLDRSSLHLTSLAVEYFAQNVPPKLGEVDLHFAASLSRRARLSPCTLMLAFVYVDRLRTYNPQYLHSISSSHLFLASVIIASKFMNDEGEDDEILNYEWALSASMETQDVNQLEREFLAALDWRVFVDTRTFKQIVDQTEFFLALVEGRKNGWFSYTDLDVLTRQLRNLDIFRLIMDQIFKVTLVCAVTYTAGILTMVASTYTVACVMASISYSTPNNTLLTIQGKNCAVEFAFPAADLSEAEFNFTESGKYVLLTNEQVRSDKCCNSSLYFANNCGYKFVETFWTLHSGTLQVVR</sequence>
<dbReference type="EMBL" id="JH431806">
    <property type="status" value="NOT_ANNOTATED_CDS"/>
    <property type="molecule type" value="Genomic_DNA"/>
</dbReference>
<keyword evidence="5" id="KW-1185">Reference proteome</keyword>
<accession>T1J2H0</accession>
<name>T1J2H0_STRMM</name>
<dbReference type="CDD" id="cd20557">
    <property type="entry name" value="CYCLIN_ScPCL1-like"/>
    <property type="match status" value="1"/>
</dbReference>
<dbReference type="EnsemblMetazoa" id="SMAR007763-RA">
    <property type="protein sequence ID" value="SMAR007763-PA"/>
    <property type="gene ID" value="SMAR007763"/>
</dbReference>
<dbReference type="STRING" id="126957.T1J2H0"/>
<evidence type="ECO:0000256" key="2">
    <source>
        <dbReference type="ARBA" id="ARBA00040808"/>
    </source>
</evidence>
<dbReference type="Gene3D" id="1.10.472.10">
    <property type="entry name" value="Cyclin-like"/>
    <property type="match status" value="1"/>
</dbReference>
<dbReference type="PhylomeDB" id="T1J2H0"/>
<organism evidence="4 5">
    <name type="scientific">Strigamia maritima</name>
    <name type="common">European centipede</name>
    <name type="synonym">Geophilus maritimus</name>
    <dbReference type="NCBI Taxonomy" id="126957"/>
    <lineage>
        <taxon>Eukaryota</taxon>
        <taxon>Metazoa</taxon>
        <taxon>Ecdysozoa</taxon>
        <taxon>Arthropoda</taxon>
        <taxon>Myriapoda</taxon>
        <taxon>Chilopoda</taxon>
        <taxon>Pleurostigmophora</taxon>
        <taxon>Geophilomorpha</taxon>
        <taxon>Linotaeniidae</taxon>
        <taxon>Strigamia</taxon>
    </lineage>
</organism>
<dbReference type="OMA" id="CAVEFAF"/>
<evidence type="ECO:0000313" key="5">
    <source>
        <dbReference type="Proteomes" id="UP000014500"/>
    </source>
</evidence>
<comment type="similarity">
    <text evidence="1">Belongs to the CNPPD1 family.</text>
</comment>
<dbReference type="InterPro" id="IPR006671">
    <property type="entry name" value="Cyclin_N"/>
</dbReference>
<proteinExistence type="inferred from homology"/>
<dbReference type="SUPFAM" id="SSF47954">
    <property type="entry name" value="Cyclin-like"/>
    <property type="match status" value="1"/>
</dbReference>
<dbReference type="PANTHER" id="PTHR15615">
    <property type="match status" value="1"/>
</dbReference>
<dbReference type="InterPro" id="IPR036915">
    <property type="entry name" value="Cyclin-like_sf"/>
</dbReference>
<dbReference type="eggNOG" id="KOG1674">
    <property type="taxonomic scope" value="Eukaryota"/>
</dbReference>
<dbReference type="GO" id="GO:0005634">
    <property type="term" value="C:nucleus"/>
    <property type="evidence" value="ECO:0007669"/>
    <property type="project" value="TreeGrafter"/>
</dbReference>
<protein>
    <recommendedName>
        <fullName evidence="2">Protein CNPPD1</fullName>
    </recommendedName>
</protein>
<evidence type="ECO:0000313" key="4">
    <source>
        <dbReference type="EnsemblMetazoa" id="SMAR007763-PA"/>
    </source>
</evidence>
<feature type="domain" description="Cyclin N-terminal" evidence="3">
    <location>
        <begin position="52"/>
        <end position="143"/>
    </location>
</feature>
<dbReference type="Pfam" id="PF00134">
    <property type="entry name" value="Cyclin_N"/>
    <property type="match status" value="1"/>
</dbReference>
<dbReference type="GO" id="GO:0016538">
    <property type="term" value="F:cyclin-dependent protein serine/threonine kinase regulator activity"/>
    <property type="evidence" value="ECO:0007669"/>
    <property type="project" value="TreeGrafter"/>
</dbReference>
<reference evidence="4" key="2">
    <citation type="submission" date="2015-02" db="UniProtKB">
        <authorList>
            <consortium name="EnsemblMetazoa"/>
        </authorList>
    </citation>
    <scope>IDENTIFICATION</scope>
</reference>
<evidence type="ECO:0000259" key="3">
    <source>
        <dbReference type="Pfam" id="PF00134"/>
    </source>
</evidence>
<dbReference type="Proteomes" id="UP000014500">
    <property type="component" value="Unassembled WGS sequence"/>
</dbReference>
<dbReference type="HOGENOM" id="CLU_886585_0_0_1"/>
<dbReference type="GO" id="GO:0019901">
    <property type="term" value="F:protein kinase binding"/>
    <property type="evidence" value="ECO:0007669"/>
    <property type="project" value="InterPro"/>
</dbReference>